<dbReference type="Proteomes" id="UP000286678">
    <property type="component" value="Unassembled WGS sequence"/>
</dbReference>
<dbReference type="EMBL" id="PIPT01000003">
    <property type="protein sequence ID" value="RUO48660.1"/>
    <property type="molecule type" value="Genomic_DNA"/>
</dbReference>
<keyword evidence="7" id="KW-0289">Folate biosynthesis</keyword>
<evidence type="ECO:0000259" key="8">
    <source>
        <dbReference type="Pfam" id="PF01288"/>
    </source>
</evidence>
<dbReference type="PANTHER" id="PTHR43071:SF2">
    <property type="entry name" value="2-AMINO-4-HYDROXY-6-HYDROXYMETHYLDIHYDROPTERIDINE PYROPHOSPHOKINASE"/>
    <property type="match status" value="1"/>
</dbReference>
<dbReference type="RefSeq" id="WP_126833302.1">
    <property type="nucleotide sequence ID" value="NZ_PIPT01000003.1"/>
</dbReference>
<keyword evidence="3" id="KW-0808">Transferase</keyword>
<dbReference type="GO" id="GO:0046656">
    <property type="term" value="P:folic acid biosynthetic process"/>
    <property type="evidence" value="ECO:0007669"/>
    <property type="project" value="UniProtKB-KW"/>
</dbReference>
<evidence type="ECO:0000313" key="9">
    <source>
        <dbReference type="EMBL" id="RUO48660.1"/>
    </source>
</evidence>
<dbReference type="NCBIfam" id="TIGR01498">
    <property type="entry name" value="folK"/>
    <property type="match status" value="1"/>
</dbReference>
<keyword evidence="4" id="KW-0547">Nucleotide-binding</keyword>
<keyword evidence="6" id="KW-0067">ATP-binding</keyword>
<reference evidence="10" key="1">
    <citation type="journal article" date="2018" name="Front. Microbiol.">
        <title>Genome-Based Analysis Reveals the Taxonomy and Diversity of the Family Idiomarinaceae.</title>
        <authorList>
            <person name="Liu Y."/>
            <person name="Lai Q."/>
            <person name="Shao Z."/>
        </authorList>
    </citation>
    <scope>NUCLEOTIDE SEQUENCE [LARGE SCALE GENOMIC DNA]</scope>
    <source>
        <strain evidence="10">SW15</strain>
    </source>
</reference>
<evidence type="ECO:0000313" key="10">
    <source>
        <dbReference type="Proteomes" id="UP000286678"/>
    </source>
</evidence>
<evidence type="ECO:0000256" key="5">
    <source>
        <dbReference type="ARBA" id="ARBA00022777"/>
    </source>
</evidence>
<dbReference type="Gene3D" id="3.30.70.560">
    <property type="entry name" value="7,8-Dihydro-6-hydroxymethylpterin-pyrophosphokinase HPPK"/>
    <property type="match status" value="1"/>
</dbReference>
<sequence>MALVYLGLGSNRERTQHILAGIRALHDRFASTERPIRVARVFESAAVGFDGHDFFNTVVELQTDLTLAEVVRTCKAIEQAHGHPSEVPKYSPRTLDIDVLLYDDMVCASPIVLPRGEVLKNAFVLWPLAELAPQLKHPQTGISFAQHWQSFASEQRLKPLEFAFESLPYLHTP</sequence>
<accession>A0A432XIZ0</accession>
<keyword evidence="5 9" id="KW-0418">Kinase</keyword>
<organism evidence="9 10">
    <name type="scientific">Pseudidiomarina aquimaris</name>
    <dbReference type="NCBI Taxonomy" id="641841"/>
    <lineage>
        <taxon>Bacteria</taxon>
        <taxon>Pseudomonadati</taxon>
        <taxon>Pseudomonadota</taxon>
        <taxon>Gammaproteobacteria</taxon>
        <taxon>Alteromonadales</taxon>
        <taxon>Idiomarinaceae</taxon>
        <taxon>Pseudidiomarina</taxon>
    </lineage>
</organism>
<dbReference type="OrthoDB" id="9790168at2"/>
<dbReference type="UniPathway" id="UPA00077">
    <property type="reaction ID" value="UER00155"/>
</dbReference>
<dbReference type="GO" id="GO:0016301">
    <property type="term" value="F:kinase activity"/>
    <property type="evidence" value="ECO:0007669"/>
    <property type="project" value="UniProtKB-KW"/>
</dbReference>
<dbReference type="CDD" id="cd00483">
    <property type="entry name" value="HPPK"/>
    <property type="match status" value="1"/>
</dbReference>
<evidence type="ECO:0000256" key="6">
    <source>
        <dbReference type="ARBA" id="ARBA00022840"/>
    </source>
</evidence>
<feature type="domain" description="7,8-dihydro-6-hydroxymethylpterin-pyrophosphokinase" evidence="8">
    <location>
        <begin position="5"/>
        <end position="133"/>
    </location>
</feature>
<dbReference type="InterPro" id="IPR035907">
    <property type="entry name" value="Hppk_sf"/>
</dbReference>
<evidence type="ECO:0000256" key="3">
    <source>
        <dbReference type="ARBA" id="ARBA00022679"/>
    </source>
</evidence>
<evidence type="ECO:0000256" key="2">
    <source>
        <dbReference type="ARBA" id="ARBA00013253"/>
    </source>
</evidence>
<protein>
    <recommendedName>
        <fullName evidence="2">2-amino-4-hydroxy-6-hydroxymethyldihydropteridine diphosphokinase</fullName>
        <ecNumber evidence="2">2.7.6.3</ecNumber>
    </recommendedName>
</protein>
<dbReference type="PANTHER" id="PTHR43071">
    <property type="entry name" value="2-AMINO-4-HYDROXY-6-HYDROXYMETHYLDIHYDROPTERIDINE PYROPHOSPHOKINASE"/>
    <property type="match status" value="1"/>
</dbReference>
<dbReference type="SUPFAM" id="SSF55083">
    <property type="entry name" value="6-hydroxymethyl-7,8-dihydropterin pyrophosphokinase, HPPK"/>
    <property type="match status" value="1"/>
</dbReference>
<dbReference type="Pfam" id="PF01288">
    <property type="entry name" value="HPPK"/>
    <property type="match status" value="1"/>
</dbReference>
<evidence type="ECO:0000256" key="4">
    <source>
        <dbReference type="ARBA" id="ARBA00022741"/>
    </source>
</evidence>
<dbReference type="EC" id="2.7.6.3" evidence="2"/>
<comment type="caution">
    <text evidence="9">The sequence shown here is derived from an EMBL/GenBank/DDBJ whole genome shotgun (WGS) entry which is preliminary data.</text>
</comment>
<dbReference type="GO" id="GO:0003848">
    <property type="term" value="F:2-amino-4-hydroxy-6-hydroxymethyldihydropteridine diphosphokinase activity"/>
    <property type="evidence" value="ECO:0007669"/>
    <property type="project" value="UniProtKB-EC"/>
</dbReference>
<evidence type="ECO:0000256" key="7">
    <source>
        <dbReference type="ARBA" id="ARBA00022909"/>
    </source>
</evidence>
<keyword evidence="10" id="KW-1185">Reference proteome</keyword>
<dbReference type="GO" id="GO:0046654">
    <property type="term" value="P:tetrahydrofolate biosynthetic process"/>
    <property type="evidence" value="ECO:0007669"/>
    <property type="project" value="UniProtKB-UniPathway"/>
</dbReference>
<dbReference type="InterPro" id="IPR000550">
    <property type="entry name" value="Hppk"/>
</dbReference>
<proteinExistence type="predicted"/>
<dbReference type="AlphaFoldDB" id="A0A432XIZ0"/>
<dbReference type="GO" id="GO:0005524">
    <property type="term" value="F:ATP binding"/>
    <property type="evidence" value="ECO:0007669"/>
    <property type="project" value="UniProtKB-KW"/>
</dbReference>
<name>A0A432XIZ0_9GAMM</name>
<evidence type="ECO:0000256" key="1">
    <source>
        <dbReference type="ARBA" id="ARBA00005051"/>
    </source>
</evidence>
<gene>
    <name evidence="9" type="primary">folK</name>
    <name evidence="9" type="ORF">CWE21_04655</name>
</gene>
<comment type="pathway">
    <text evidence="1">Cofactor biosynthesis; tetrahydrofolate biosynthesis; 2-amino-4-hydroxy-6-hydroxymethyl-7,8-dihydropteridine diphosphate from 7,8-dihydroneopterin triphosphate: step 4/4.</text>
</comment>